<dbReference type="InterPro" id="IPR050583">
    <property type="entry name" value="Mycobacterial_A85_antigen"/>
</dbReference>
<keyword evidence="1" id="KW-0378">Hydrolase</keyword>
<evidence type="ECO:0000313" key="1">
    <source>
        <dbReference type="EMBL" id="MEV0366556.1"/>
    </source>
</evidence>
<sequence length="348" mass="37302">MLESHVYELMIPRSRTSPAYLLAILFVLALGAAPRATATPGAHIVSLAPGAGRSVEVTVYSPAMRRDIPLQVLRPADTDTPAPTLYLLNGAGGGEDAATWSAQTDVSEFFAREHVNVVIPREGAFSYYTDWQQVDAGLAAKLGNNGRNMWATFLTEELPPVLDSAFGTTGRNAIAGISMAATSVLDLTIRAPHLYSAAAAYSGCAMTSDLLGQAFVTLVVSLGGGDAENMWGPTGGPGWREHDPYLQAHRLPDIPMYIASGTGLAGRYDSADDPRLDGNQRMLLNQLLIGGGIEAAADYCTRALQRRTQELGRTDIVYDLRPSGTHSWGYWQDDLHRSWPLLAGALTS</sequence>
<dbReference type="SUPFAM" id="SSF53474">
    <property type="entry name" value="alpha/beta-Hydrolases"/>
    <property type="match status" value="1"/>
</dbReference>
<dbReference type="Proteomes" id="UP001551658">
    <property type="component" value="Unassembled WGS sequence"/>
</dbReference>
<organism evidence="1 2">
    <name type="scientific">Nocardia fusca</name>
    <dbReference type="NCBI Taxonomy" id="941183"/>
    <lineage>
        <taxon>Bacteria</taxon>
        <taxon>Bacillati</taxon>
        <taxon>Actinomycetota</taxon>
        <taxon>Actinomycetes</taxon>
        <taxon>Mycobacteriales</taxon>
        <taxon>Nocardiaceae</taxon>
        <taxon>Nocardia</taxon>
    </lineage>
</organism>
<dbReference type="InterPro" id="IPR029058">
    <property type="entry name" value="AB_hydrolase_fold"/>
</dbReference>
<protein>
    <submittedName>
        <fullName evidence="1">Alpha/beta hydrolase family protein</fullName>
    </submittedName>
</protein>
<dbReference type="InterPro" id="IPR000801">
    <property type="entry name" value="Esterase-like"/>
</dbReference>
<accession>A0ABV3FFW4</accession>
<keyword evidence="2" id="KW-1185">Reference proteome</keyword>
<dbReference type="PANTHER" id="PTHR48098">
    <property type="entry name" value="ENTEROCHELIN ESTERASE-RELATED"/>
    <property type="match status" value="1"/>
</dbReference>
<proteinExistence type="predicted"/>
<evidence type="ECO:0000313" key="2">
    <source>
        <dbReference type="Proteomes" id="UP001551658"/>
    </source>
</evidence>
<name>A0ABV3FFW4_9NOCA</name>
<dbReference type="Gene3D" id="3.40.50.1820">
    <property type="entry name" value="alpha/beta hydrolase"/>
    <property type="match status" value="1"/>
</dbReference>
<dbReference type="GO" id="GO:0016787">
    <property type="term" value="F:hydrolase activity"/>
    <property type="evidence" value="ECO:0007669"/>
    <property type="project" value="UniProtKB-KW"/>
</dbReference>
<dbReference type="EMBL" id="JBFAIH010000020">
    <property type="protein sequence ID" value="MEV0366556.1"/>
    <property type="molecule type" value="Genomic_DNA"/>
</dbReference>
<dbReference type="Pfam" id="PF00756">
    <property type="entry name" value="Esterase"/>
    <property type="match status" value="1"/>
</dbReference>
<comment type="caution">
    <text evidence="1">The sequence shown here is derived from an EMBL/GenBank/DDBJ whole genome shotgun (WGS) entry which is preliminary data.</text>
</comment>
<reference evidence="1 2" key="1">
    <citation type="submission" date="2024-06" db="EMBL/GenBank/DDBJ databases">
        <title>The Natural Products Discovery Center: Release of the First 8490 Sequenced Strains for Exploring Actinobacteria Biosynthetic Diversity.</title>
        <authorList>
            <person name="Kalkreuter E."/>
            <person name="Kautsar S.A."/>
            <person name="Yang D."/>
            <person name="Bader C.D."/>
            <person name="Teijaro C.N."/>
            <person name="Fluegel L."/>
            <person name="Davis C.M."/>
            <person name="Simpson J.R."/>
            <person name="Lauterbach L."/>
            <person name="Steele A.D."/>
            <person name="Gui C."/>
            <person name="Meng S."/>
            <person name="Li G."/>
            <person name="Viehrig K."/>
            <person name="Ye F."/>
            <person name="Su P."/>
            <person name="Kiefer A.F."/>
            <person name="Nichols A."/>
            <person name="Cepeda A.J."/>
            <person name="Yan W."/>
            <person name="Fan B."/>
            <person name="Jiang Y."/>
            <person name="Adhikari A."/>
            <person name="Zheng C.-J."/>
            <person name="Schuster L."/>
            <person name="Cowan T.M."/>
            <person name="Smanski M.J."/>
            <person name="Chevrette M.G."/>
            <person name="De Carvalho L.P.S."/>
            <person name="Shen B."/>
        </authorList>
    </citation>
    <scope>NUCLEOTIDE SEQUENCE [LARGE SCALE GENOMIC DNA]</scope>
    <source>
        <strain evidence="1 2">NPDC050671</strain>
    </source>
</reference>
<gene>
    <name evidence="1" type="ORF">AB0H72_28060</name>
</gene>
<dbReference type="PANTHER" id="PTHR48098:SF1">
    <property type="entry name" value="DIACYLGLYCEROL ACYLTRANSFERASE_MYCOLYLTRANSFERASE AG85A"/>
    <property type="match status" value="1"/>
</dbReference>